<dbReference type="RefSeq" id="WP_002687782.1">
    <property type="nucleotide sequence ID" value="NZ_UFTJ01000003.1"/>
</dbReference>
<evidence type="ECO:0000313" key="2">
    <source>
        <dbReference type="Proteomes" id="UP000255515"/>
    </source>
</evidence>
<proteinExistence type="predicted"/>
<protein>
    <submittedName>
        <fullName evidence="1">Predicted periplasmic protein</fullName>
    </submittedName>
</protein>
<dbReference type="EMBL" id="UFTJ01000003">
    <property type="protein sequence ID" value="SUV52977.1"/>
    <property type="molecule type" value="Genomic_DNA"/>
</dbReference>
<organism evidence="1 2">
    <name type="scientific">Bergeyella zoohelcum</name>
    <dbReference type="NCBI Taxonomy" id="1015"/>
    <lineage>
        <taxon>Bacteria</taxon>
        <taxon>Pseudomonadati</taxon>
        <taxon>Bacteroidota</taxon>
        <taxon>Flavobacteriia</taxon>
        <taxon>Flavobacteriales</taxon>
        <taxon>Weeksellaceae</taxon>
        <taxon>Bergeyella</taxon>
    </lineage>
</organism>
<dbReference type="Pfam" id="PF10029">
    <property type="entry name" value="DUF2271"/>
    <property type="match status" value="1"/>
</dbReference>
<reference evidence="1 2" key="1">
    <citation type="submission" date="2018-06" db="EMBL/GenBank/DDBJ databases">
        <authorList>
            <consortium name="Pathogen Informatics"/>
            <person name="Doyle S."/>
        </authorList>
    </citation>
    <scope>NUCLEOTIDE SEQUENCE [LARGE SCALE GENOMIC DNA]</scope>
    <source>
        <strain evidence="1 2">NCTC11661</strain>
    </source>
</reference>
<dbReference type="AlphaFoldDB" id="A0A380ZUH3"/>
<sequence>MNIKRIFAVGALLMASIVFGQNKYKCLVQMKNYPGQGAYIAAYIVNAKGQFVKTLQVMGDDDRWYDSLKTWHEAQKKKAEKLDAITGASVSGGKRNVFTVQIDENLMNKGNKIRFESAVEHGEYVASELEIPLDKATIEEKVDGKGYIRFVKINSI</sequence>
<dbReference type="InterPro" id="IPR014469">
    <property type="entry name" value="DUF2271"/>
</dbReference>
<dbReference type="Proteomes" id="UP000255515">
    <property type="component" value="Unassembled WGS sequence"/>
</dbReference>
<accession>A0A380ZUH3</accession>
<gene>
    <name evidence="1" type="ORF">NCTC11661_02124</name>
</gene>
<name>A0A380ZUH3_9FLAO</name>
<evidence type="ECO:0000313" key="1">
    <source>
        <dbReference type="EMBL" id="SUV52977.1"/>
    </source>
</evidence>